<accession>A0A0W1JDD2</accession>
<feature type="domain" description="ABC transmembrane type-1" evidence="10">
    <location>
        <begin position="15"/>
        <end position="300"/>
    </location>
</feature>
<dbReference type="SMART" id="SM00382">
    <property type="entry name" value="AAA"/>
    <property type="match status" value="1"/>
</dbReference>
<evidence type="ECO:0000256" key="5">
    <source>
        <dbReference type="ARBA" id="ARBA00022840"/>
    </source>
</evidence>
<dbReference type="Pfam" id="PF00664">
    <property type="entry name" value="ABC_membrane"/>
    <property type="match status" value="1"/>
</dbReference>
<organism evidence="11 12">
    <name type="scientific">Desulfitobacterium hafniense</name>
    <name type="common">Desulfitobacterium frappieri</name>
    <dbReference type="NCBI Taxonomy" id="49338"/>
    <lineage>
        <taxon>Bacteria</taxon>
        <taxon>Bacillati</taxon>
        <taxon>Bacillota</taxon>
        <taxon>Clostridia</taxon>
        <taxon>Eubacteriales</taxon>
        <taxon>Desulfitobacteriaceae</taxon>
        <taxon>Desulfitobacterium</taxon>
    </lineage>
</organism>
<dbReference type="InterPro" id="IPR036640">
    <property type="entry name" value="ABC1_TM_sf"/>
</dbReference>
<dbReference type="InterPro" id="IPR003439">
    <property type="entry name" value="ABC_transporter-like_ATP-bd"/>
</dbReference>
<dbReference type="GO" id="GO:0005524">
    <property type="term" value="F:ATP binding"/>
    <property type="evidence" value="ECO:0007669"/>
    <property type="project" value="UniProtKB-KW"/>
</dbReference>
<dbReference type="Gene3D" id="3.40.50.300">
    <property type="entry name" value="P-loop containing nucleotide triphosphate hydrolases"/>
    <property type="match status" value="1"/>
</dbReference>
<dbReference type="PROSITE" id="PS50893">
    <property type="entry name" value="ABC_TRANSPORTER_2"/>
    <property type="match status" value="1"/>
</dbReference>
<dbReference type="InterPro" id="IPR003593">
    <property type="entry name" value="AAA+_ATPase"/>
</dbReference>
<evidence type="ECO:0000256" key="6">
    <source>
        <dbReference type="ARBA" id="ARBA00022989"/>
    </source>
</evidence>
<feature type="transmembrane region" description="Helical" evidence="8">
    <location>
        <begin position="56"/>
        <end position="75"/>
    </location>
</feature>
<comment type="caution">
    <text evidence="11">The sequence shown here is derived from an EMBL/GenBank/DDBJ whole genome shotgun (WGS) entry which is preliminary data.</text>
</comment>
<comment type="subcellular location">
    <subcellularLocation>
        <location evidence="1">Cell membrane</location>
        <topology evidence="1">Multi-pass membrane protein</topology>
    </subcellularLocation>
</comment>
<dbReference type="PANTHER" id="PTHR24221">
    <property type="entry name" value="ATP-BINDING CASSETTE SUB-FAMILY B"/>
    <property type="match status" value="1"/>
</dbReference>
<dbReference type="CDD" id="cd07346">
    <property type="entry name" value="ABC_6TM_exporters"/>
    <property type="match status" value="1"/>
</dbReference>
<name>A0A0W1JDD2_DESHA</name>
<proteinExistence type="predicted"/>
<dbReference type="EMBL" id="LOCK01000072">
    <property type="protein sequence ID" value="KTE89486.1"/>
    <property type="molecule type" value="Genomic_DNA"/>
</dbReference>
<feature type="transmembrane region" description="Helical" evidence="8">
    <location>
        <begin position="156"/>
        <end position="176"/>
    </location>
</feature>
<evidence type="ECO:0000256" key="8">
    <source>
        <dbReference type="SAM" id="Phobius"/>
    </source>
</evidence>
<dbReference type="PANTHER" id="PTHR24221:SF397">
    <property type="entry name" value="ABC TRANSPORTER, ATP-BINDING TRANSMEMBRANE PROTEIN"/>
    <property type="match status" value="1"/>
</dbReference>
<evidence type="ECO:0000256" key="4">
    <source>
        <dbReference type="ARBA" id="ARBA00022741"/>
    </source>
</evidence>
<dbReference type="SUPFAM" id="SSF52540">
    <property type="entry name" value="P-loop containing nucleoside triphosphate hydrolases"/>
    <property type="match status" value="1"/>
</dbReference>
<sequence>MIKKILSVVTGQGKALIATATMAFTAAGLLGAYLMYLVIDMLNHIHAYQGAGELTGLWMALLAIVLLKTLMAVVADMAKHFAGFDVVLTVRESIIKKLKQFSLGFYSKERLGEISTIIHKDVDNLEGVVGHFFSVMLSDILIALILGVWLFSQSPLLGLAMVSFLPLAVLMLVLGFRKNLRLQEKTNDDLADMVSLFVEYTKGIPLLKAFSETPAFEAKLRGSIEKFGISARRQAKTVADYVGRFSLFFELSYAMMIITGALLLYRGNLEMGTFLLFIIFSMEFYKPFRKIEKYWLDYLQVKDSYRRVAGLLEAPTVPAAAAPRRSEAFDITYEKVGFSYETDEFALKNINFRLPQGTLTALVGPSGSGKTTITNLLLRFWDSQSGSIKVGGVDIREMDYDQLLAKVSIVMQNVVLFADSIYENIRLGNRHATREQVIEAAQKAQIHDFISSLPQGYDTKVGENGVGLSGGQKQRLSIARAFLKNAPIVVLDEITSNVDPVNETKIQQAISTLAKDRTVLVIAHHLRTIQSADQILVFDKGELLEQGTHTQLLKKEGMYARLWAAQEMARGWRIA</sequence>
<dbReference type="GO" id="GO:0140359">
    <property type="term" value="F:ABC-type transporter activity"/>
    <property type="evidence" value="ECO:0007669"/>
    <property type="project" value="InterPro"/>
</dbReference>
<dbReference type="InterPro" id="IPR011527">
    <property type="entry name" value="ABC1_TM_dom"/>
</dbReference>
<keyword evidence="7 8" id="KW-0472">Membrane</keyword>
<dbReference type="GO" id="GO:0034040">
    <property type="term" value="F:ATPase-coupled lipid transmembrane transporter activity"/>
    <property type="evidence" value="ECO:0007669"/>
    <property type="project" value="TreeGrafter"/>
</dbReference>
<dbReference type="AlphaFoldDB" id="A0A0W1JDD2"/>
<dbReference type="InterPro" id="IPR027417">
    <property type="entry name" value="P-loop_NTPase"/>
</dbReference>
<reference evidence="11 12" key="1">
    <citation type="submission" date="2015-12" db="EMBL/GenBank/DDBJ databases">
        <title>Draft Genome Sequence of Desulfitobacterium hafniense Strain DH, a Sulfate-reducing Bacterium Isolated from Paddy Soils.</title>
        <authorList>
            <person name="Bao P."/>
            <person name="Zhang X."/>
            <person name="Li G."/>
        </authorList>
    </citation>
    <scope>NUCLEOTIDE SEQUENCE [LARGE SCALE GENOMIC DNA]</scope>
    <source>
        <strain evidence="11 12">DH</strain>
    </source>
</reference>
<evidence type="ECO:0000256" key="1">
    <source>
        <dbReference type="ARBA" id="ARBA00004651"/>
    </source>
</evidence>
<dbReference type="OrthoDB" id="9771903at2"/>
<keyword evidence="6 8" id="KW-1133">Transmembrane helix</keyword>
<evidence type="ECO:0000313" key="11">
    <source>
        <dbReference type="EMBL" id="KTE89486.1"/>
    </source>
</evidence>
<dbReference type="SUPFAM" id="SSF90123">
    <property type="entry name" value="ABC transporter transmembrane region"/>
    <property type="match status" value="1"/>
</dbReference>
<dbReference type="Proteomes" id="UP000054623">
    <property type="component" value="Unassembled WGS sequence"/>
</dbReference>
<dbReference type="GO" id="GO:0016887">
    <property type="term" value="F:ATP hydrolysis activity"/>
    <property type="evidence" value="ECO:0007669"/>
    <property type="project" value="InterPro"/>
</dbReference>
<keyword evidence="3 8" id="KW-0812">Transmembrane</keyword>
<dbReference type="PROSITE" id="PS00211">
    <property type="entry name" value="ABC_TRANSPORTER_1"/>
    <property type="match status" value="1"/>
</dbReference>
<gene>
    <name evidence="11" type="ORF">AT727_11665</name>
</gene>
<keyword evidence="4" id="KW-0547">Nucleotide-binding</keyword>
<dbReference type="Pfam" id="PF00005">
    <property type="entry name" value="ABC_tran"/>
    <property type="match status" value="1"/>
</dbReference>
<feature type="domain" description="ABC transporter" evidence="9">
    <location>
        <begin position="331"/>
        <end position="565"/>
    </location>
</feature>
<dbReference type="InterPro" id="IPR039421">
    <property type="entry name" value="Type_1_exporter"/>
</dbReference>
<evidence type="ECO:0000256" key="7">
    <source>
        <dbReference type="ARBA" id="ARBA00023136"/>
    </source>
</evidence>
<dbReference type="FunFam" id="3.40.50.300:FF:000287">
    <property type="entry name" value="Multidrug ABC transporter ATP-binding protein"/>
    <property type="match status" value="1"/>
</dbReference>
<dbReference type="GO" id="GO:0005886">
    <property type="term" value="C:plasma membrane"/>
    <property type="evidence" value="ECO:0007669"/>
    <property type="project" value="UniProtKB-SubCell"/>
</dbReference>
<evidence type="ECO:0000256" key="3">
    <source>
        <dbReference type="ARBA" id="ARBA00022692"/>
    </source>
</evidence>
<dbReference type="PROSITE" id="PS50929">
    <property type="entry name" value="ABC_TM1F"/>
    <property type="match status" value="1"/>
</dbReference>
<keyword evidence="2" id="KW-0813">Transport</keyword>
<evidence type="ECO:0000259" key="9">
    <source>
        <dbReference type="PROSITE" id="PS50893"/>
    </source>
</evidence>
<feature type="transmembrane region" description="Helical" evidence="8">
    <location>
        <begin position="128"/>
        <end position="150"/>
    </location>
</feature>
<dbReference type="Gene3D" id="1.20.1560.10">
    <property type="entry name" value="ABC transporter type 1, transmembrane domain"/>
    <property type="match status" value="1"/>
</dbReference>
<evidence type="ECO:0000259" key="10">
    <source>
        <dbReference type="PROSITE" id="PS50929"/>
    </source>
</evidence>
<keyword evidence="5" id="KW-0067">ATP-binding</keyword>
<evidence type="ECO:0000256" key="2">
    <source>
        <dbReference type="ARBA" id="ARBA00022448"/>
    </source>
</evidence>
<dbReference type="InterPro" id="IPR017871">
    <property type="entry name" value="ABC_transporter-like_CS"/>
</dbReference>
<feature type="transmembrane region" description="Helical" evidence="8">
    <location>
        <begin position="15"/>
        <end position="36"/>
    </location>
</feature>
<dbReference type="RefSeq" id="WP_058491872.1">
    <property type="nucleotide sequence ID" value="NZ_LOCK01000072.1"/>
</dbReference>
<protein>
    <submittedName>
        <fullName evidence="11">ABC transporter</fullName>
    </submittedName>
</protein>
<evidence type="ECO:0000313" key="12">
    <source>
        <dbReference type="Proteomes" id="UP000054623"/>
    </source>
</evidence>
<feature type="transmembrane region" description="Helical" evidence="8">
    <location>
        <begin position="241"/>
        <end position="265"/>
    </location>
</feature>